<dbReference type="CDD" id="cd04301">
    <property type="entry name" value="NAT_SF"/>
    <property type="match status" value="1"/>
</dbReference>
<sequence>MIKKLQNSNIEISQNILKVFRASYAIEAKLLNASDFPPLNRPLENYINSKTQFFGYYKNQRLAGVVEIDNNQDYTLIRSLVVDPIFFRQGIASALIEFVFKTFESDLFIVETGVDNGPAIKLYKNFGFTEVMQWDTEFGIRKVKFELRSKT</sequence>
<reference evidence="2 3" key="1">
    <citation type="submission" date="2018-06" db="EMBL/GenBank/DDBJ databases">
        <title>Genomic Encyclopedia of Type Strains, Phase III (KMG-III): the genomes of soil and plant-associated and newly described type strains.</title>
        <authorList>
            <person name="Whitman W."/>
        </authorList>
    </citation>
    <scope>NUCLEOTIDE SEQUENCE [LARGE SCALE GENOMIC DNA]</scope>
    <source>
        <strain evidence="2 3">CECT 7945</strain>
    </source>
</reference>
<dbReference type="EMBL" id="QJTD01000002">
    <property type="protein sequence ID" value="PYE81960.1"/>
    <property type="molecule type" value="Genomic_DNA"/>
</dbReference>
<name>A0A2V4WXI2_9FLAO</name>
<dbReference type="Pfam" id="PF00583">
    <property type="entry name" value="Acetyltransf_1"/>
    <property type="match status" value="1"/>
</dbReference>
<feature type="domain" description="N-acetyltransferase" evidence="1">
    <location>
        <begin position="10"/>
        <end position="147"/>
    </location>
</feature>
<dbReference type="InterPro" id="IPR016181">
    <property type="entry name" value="Acyl_CoA_acyltransferase"/>
</dbReference>
<evidence type="ECO:0000313" key="3">
    <source>
        <dbReference type="Proteomes" id="UP000248054"/>
    </source>
</evidence>
<keyword evidence="2" id="KW-0808">Transferase</keyword>
<dbReference type="InterPro" id="IPR000182">
    <property type="entry name" value="GNAT_dom"/>
</dbReference>
<dbReference type="RefSeq" id="WP_110475320.1">
    <property type="nucleotide sequence ID" value="NZ_BMWQ01000002.1"/>
</dbReference>
<dbReference type="GO" id="GO:0016747">
    <property type="term" value="F:acyltransferase activity, transferring groups other than amino-acyl groups"/>
    <property type="evidence" value="ECO:0007669"/>
    <property type="project" value="InterPro"/>
</dbReference>
<protein>
    <submittedName>
        <fullName evidence="2">Acetyltransferase (GNAT) family protein</fullName>
    </submittedName>
</protein>
<organism evidence="2 3">
    <name type="scientific">Winogradskyella epiphytica</name>
    <dbReference type="NCBI Taxonomy" id="262005"/>
    <lineage>
        <taxon>Bacteria</taxon>
        <taxon>Pseudomonadati</taxon>
        <taxon>Bacteroidota</taxon>
        <taxon>Flavobacteriia</taxon>
        <taxon>Flavobacteriales</taxon>
        <taxon>Flavobacteriaceae</taxon>
        <taxon>Winogradskyella</taxon>
    </lineage>
</organism>
<dbReference type="SUPFAM" id="SSF55729">
    <property type="entry name" value="Acyl-CoA N-acyltransferases (Nat)"/>
    <property type="match status" value="1"/>
</dbReference>
<gene>
    <name evidence="2" type="ORF">DFQ11_102540</name>
</gene>
<comment type="caution">
    <text evidence="2">The sequence shown here is derived from an EMBL/GenBank/DDBJ whole genome shotgun (WGS) entry which is preliminary data.</text>
</comment>
<dbReference type="Proteomes" id="UP000248054">
    <property type="component" value="Unassembled WGS sequence"/>
</dbReference>
<dbReference type="PROSITE" id="PS51186">
    <property type="entry name" value="GNAT"/>
    <property type="match status" value="1"/>
</dbReference>
<proteinExistence type="predicted"/>
<dbReference type="OrthoDB" id="9797456at2"/>
<keyword evidence="3" id="KW-1185">Reference proteome</keyword>
<evidence type="ECO:0000313" key="2">
    <source>
        <dbReference type="EMBL" id="PYE81960.1"/>
    </source>
</evidence>
<accession>A0A2V4WXI2</accession>
<evidence type="ECO:0000259" key="1">
    <source>
        <dbReference type="PROSITE" id="PS51186"/>
    </source>
</evidence>
<dbReference type="Gene3D" id="3.40.630.30">
    <property type="match status" value="1"/>
</dbReference>
<dbReference type="AlphaFoldDB" id="A0A2V4WXI2"/>